<evidence type="ECO:0000313" key="11">
    <source>
        <dbReference type="Proteomes" id="UP000184304"/>
    </source>
</evidence>
<reference evidence="11" key="1">
    <citation type="journal article" date="2017" name="Genome Biol.">
        <title>Comparative genomics reveals high biological diversity and specific adaptations in the industrially and medically important fungal genus Aspergillus.</title>
        <authorList>
            <person name="de Vries R.P."/>
            <person name="Riley R."/>
            <person name="Wiebenga A."/>
            <person name="Aguilar-Osorio G."/>
            <person name="Amillis S."/>
            <person name="Uchima C.A."/>
            <person name="Anderluh G."/>
            <person name="Asadollahi M."/>
            <person name="Askin M."/>
            <person name="Barry K."/>
            <person name="Battaglia E."/>
            <person name="Bayram O."/>
            <person name="Benocci T."/>
            <person name="Braus-Stromeyer S.A."/>
            <person name="Caldana C."/>
            <person name="Canovas D."/>
            <person name="Cerqueira G.C."/>
            <person name="Chen F."/>
            <person name="Chen W."/>
            <person name="Choi C."/>
            <person name="Clum A."/>
            <person name="Dos Santos R.A."/>
            <person name="Damasio A.R."/>
            <person name="Diallinas G."/>
            <person name="Emri T."/>
            <person name="Fekete E."/>
            <person name="Flipphi M."/>
            <person name="Freyberg S."/>
            <person name="Gallo A."/>
            <person name="Gournas C."/>
            <person name="Habgood R."/>
            <person name="Hainaut M."/>
            <person name="Harispe M.L."/>
            <person name="Henrissat B."/>
            <person name="Hilden K.S."/>
            <person name="Hope R."/>
            <person name="Hossain A."/>
            <person name="Karabika E."/>
            <person name="Karaffa L."/>
            <person name="Karanyi Z."/>
            <person name="Krasevec N."/>
            <person name="Kuo A."/>
            <person name="Kusch H."/>
            <person name="LaButti K."/>
            <person name="Lagendijk E.L."/>
            <person name="Lapidus A."/>
            <person name="Levasseur A."/>
            <person name="Lindquist E."/>
            <person name="Lipzen A."/>
            <person name="Logrieco A.F."/>
            <person name="MacCabe A."/>
            <person name="Maekelae M.R."/>
            <person name="Malavazi I."/>
            <person name="Melin P."/>
            <person name="Meyer V."/>
            <person name="Mielnichuk N."/>
            <person name="Miskei M."/>
            <person name="Molnar A.P."/>
            <person name="Mule G."/>
            <person name="Ngan C.Y."/>
            <person name="Orejas M."/>
            <person name="Orosz E."/>
            <person name="Ouedraogo J.P."/>
            <person name="Overkamp K.M."/>
            <person name="Park H.-S."/>
            <person name="Perrone G."/>
            <person name="Piumi F."/>
            <person name="Punt P.J."/>
            <person name="Ram A.F."/>
            <person name="Ramon A."/>
            <person name="Rauscher S."/>
            <person name="Record E."/>
            <person name="Riano-Pachon D.M."/>
            <person name="Robert V."/>
            <person name="Roehrig J."/>
            <person name="Ruller R."/>
            <person name="Salamov A."/>
            <person name="Salih N.S."/>
            <person name="Samson R.A."/>
            <person name="Sandor E."/>
            <person name="Sanguinetti M."/>
            <person name="Schuetze T."/>
            <person name="Sepcic K."/>
            <person name="Shelest E."/>
            <person name="Sherlock G."/>
            <person name="Sophianopoulou V."/>
            <person name="Squina F.M."/>
            <person name="Sun H."/>
            <person name="Susca A."/>
            <person name="Todd R.B."/>
            <person name="Tsang A."/>
            <person name="Unkles S.E."/>
            <person name="van de Wiele N."/>
            <person name="van Rossen-Uffink D."/>
            <person name="Oliveira J.V."/>
            <person name="Vesth T.C."/>
            <person name="Visser J."/>
            <person name="Yu J.-H."/>
            <person name="Zhou M."/>
            <person name="Andersen M.R."/>
            <person name="Archer D.B."/>
            <person name="Baker S.E."/>
            <person name="Benoit I."/>
            <person name="Brakhage A.A."/>
            <person name="Braus G.H."/>
            <person name="Fischer R."/>
            <person name="Frisvad J.C."/>
            <person name="Goldman G.H."/>
            <person name="Houbraken J."/>
            <person name="Oakley B."/>
            <person name="Pocsi I."/>
            <person name="Scazzocchio C."/>
            <person name="Seiboth B."/>
            <person name="vanKuyk P.A."/>
            <person name="Wortman J."/>
            <person name="Dyer P.S."/>
            <person name="Grigoriev I.V."/>
        </authorList>
    </citation>
    <scope>NUCLEOTIDE SEQUENCE [LARGE SCALE GENOMIC DNA]</scope>
    <source>
        <strain evidence="11">CBS 134.48</strain>
    </source>
</reference>
<dbReference type="OrthoDB" id="272271at2759"/>
<evidence type="ECO:0000256" key="6">
    <source>
        <dbReference type="ARBA" id="ARBA00022833"/>
    </source>
</evidence>
<name>A0A1L9NP26_ASPTC</name>
<accession>A0A1L9NP26</accession>
<evidence type="ECO:0000256" key="3">
    <source>
        <dbReference type="ARBA" id="ARBA00011245"/>
    </source>
</evidence>
<keyword evidence="11" id="KW-1185">Reference proteome</keyword>
<evidence type="ECO:0000259" key="9">
    <source>
        <dbReference type="Pfam" id="PF00962"/>
    </source>
</evidence>
<keyword evidence="4" id="KW-0479">Metal-binding</keyword>
<evidence type="ECO:0000256" key="4">
    <source>
        <dbReference type="ARBA" id="ARBA00022723"/>
    </source>
</evidence>
<evidence type="ECO:0000256" key="1">
    <source>
        <dbReference type="ARBA" id="ARBA00001947"/>
    </source>
</evidence>
<sequence length="356" mass="40045">MDLSKAVDRAFTQSLPKIELHAHLSGSISRQCLHEIWLKKKAQDPDFNIEDPWITMPPGKVDYSLQTFFQSFNKSIYNLVNDLASLTYATHSVLTDFQNDGVTYLELRTIPRASPSSSFTREEYLTTVLDAISDFQANQSPTSPKMSVYLILALDRGHHTTAEALEIVDLALAHRARGIVGIDVCGNPTKGDVSVLREAFAKAKANGLGVTVHFAEMREAATPGELETLLDFQPDRLGHVIHVPEELKREIARRQLGLELCMSCNVHAKMFDGGFLDHHFGYWRHQNCPIVLCTDDVGFFCSPVSNEYLLAAEHFQLTRTDVLGICRKSYDAIFGGEKEKDRLRRLLSDFEVHYST</sequence>
<dbReference type="SUPFAM" id="SSF51556">
    <property type="entry name" value="Metallo-dependent hydrolases"/>
    <property type="match status" value="1"/>
</dbReference>
<keyword evidence="7" id="KW-0546">Nucleotide metabolism</keyword>
<dbReference type="Gene3D" id="3.20.20.140">
    <property type="entry name" value="Metal-dependent hydrolases"/>
    <property type="match status" value="1"/>
</dbReference>
<keyword evidence="5" id="KW-0378">Hydrolase</keyword>
<evidence type="ECO:0000256" key="2">
    <source>
        <dbReference type="ARBA" id="ARBA00006676"/>
    </source>
</evidence>
<comment type="subunit">
    <text evidence="3">Monomer.</text>
</comment>
<evidence type="ECO:0000256" key="8">
    <source>
        <dbReference type="ARBA" id="ARBA00048787"/>
    </source>
</evidence>
<dbReference type="GO" id="GO:0046103">
    <property type="term" value="P:inosine biosynthetic process"/>
    <property type="evidence" value="ECO:0007669"/>
    <property type="project" value="TreeGrafter"/>
</dbReference>
<dbReference type="Proteomes" id="UP000184304">
    <property type="component" value="Unassembled WGS sequence"/>
</dbReference>
<gene>
    <name evidence="10" type="ORF">ASPTUDRAFT_52784</name>
</gene>
<dbReference type="Pfam" id="PF00962">
    <property type="entry name" value="A_deaminase"/>
    <property type="match status" value="1"/>
</dbReference>
<dbReference type="GO" id="GO:0004000">
    <property type="term" value="F:adenosine deaminase activity"/>
    <property type="evidence" value="ECO:0007669"/>
    <property type="project" value="TreeGrafter"/>
</dbReference>
<dbReference type="InterPro" id="IPR001365">
    <property type="entry name" value="A_deaminase_dom"/>
</dbReference>
<dbReference type="GO" id="GO:0009117">
    <property type="term" value="P:nucleotide metabolic process"/>
    <property type="evidence" value="ECO:0007669"/>
    <property type="project" value="UniProtKB-KW"/>
</dbReference>
<keyword evidence="6" id="KW-0862">Zinc</keyword>
<evidence type="ECO:0000313" key="10">
    <source>
        <dbReference type="EMBL" id="OJI91060.1"/>
    </source>
</evidence>
<comment type="catalytic activity">
    <reaction evidence="8">
        <text>N(6)-methyl-AMP + H2O + H(+) = IMP + methylamine</text>
        <dbReference type="Rhea" id="RHEA:16001"/>
        <dbReference type="ChEBI" id="CHEBI:15377"/>
        <dbReference type="ChEBI" id="CHEBI:15378"/>
        <dbReference type="ChEBI" id="CHEBI:58053"/>
        <dbReference type="ChEBI" id="CHEBI:59338"/>
        <dbReference type="ChEBI" id="CHEBI:144842"/>
    </reaction>
    <physiologicalReaction direction="left-to-right" evidence="8">
        <dbReference type="Rhea" id="RHEA:16002"/>
    </physiologicalReaction>
</comment>
<dbReference type="InterPro" id="IPR006330">
    <property type="entry name" value="Ado/ade_deaminase"/>
</dbReference>
<dbReference type="PANTHER" id="PTHR11409">
    <property type="entry name" value="ADENOSINE DEAMINASE"/>
    <property type="match status" value="1"/>
</dbReference>
<dbReference type="STRING" id="767770.A0A1L9NP26"/>
<dbReference type="VEuPathDB" id="FungiDB:ASPTUDRAFT_52784"/>
<dbReference type="EMBL" id="KV878176">
    <property type="protein sequence ID" value="OJI91060.1"/>
    <property type="molecule type" value="Genomic_DNA"/>
</dbReference>
<dbReference type="AlphaFoldDB" id="A0A1L9NP26"/>
<comment type="similarity">
    <text evidence="2">Belongs to the metallo-dependent hydrolases superfamily. Adenosine and AMP deaminases family.</text>
</comment>
<organism evidence="10 11">
    <name type="scientific">Aspergillus tubingensis (strain CBS 134.48)</name>
    <dbReference type="NCBI Taxonomy" id="767770"/>
    <lineage>
        <taxon>Eukaryota</taxon>
        <taxon>Fungi</taxon>
        <taxon>Dikarya</taxon>
        <taxon>Ascomycota</taxon>
        <taxon>Pezizomycotina</taxon>
        <taxon>Eurotiomycetes</taxon>
        <taxon>Eurotiomycetidae</taxon>
        <taxon>Eurotiales</taxon>
        <taxon>Aspergillaceae</taxon>
        <taxon>Aspergillus</taxon>
        <taxon>Aspergillus subgen. Circumdati</taxon>
    </lineage>
</organism>
<dbReference type="GO" id="GO:0006154">
    <property type="term" value="P:adenosine catabolic process"/>
    <property type="evidence" value="ECO:0007669"/>
    <property type="project" value="TreeGrafter"/>
</dbReference>
<comment type="cofactor">
    <cofactor evidence="1">
        <name>Zn(2+)</name>
        <dbReference type="ChEBI" id="CHEBI:29105"/>
    </cofactor>
</comment>
<dbReference type="PANTHER" id="PTHR11409:SF42">
    <property type="entry name" value="ADENOSINE DEAMINASE-LIKE PROTEIN"/>
    <property type="match status" value="1"/>
</dbReference>
<proteinExistence type="inferred from homology"/>
<dbReference type="FunFam" id="3.20.20.140:FF:000033">
    <property type="entry name" value="Adenosine deaminase-like protein"/>
    <property type="match status" value="1"/>
</dbReference>
<protein>
    <recommendedName>
        <fullName evidence="9">Adenosine deaminase domain-containing protein</fullName>
    </recommendedName>
</protein>
<dbReference type="InterPro" id="IPR032466">
    <property type="entry name" value="Metal_Hydrolase"/>
</dbReference>
<dbReference type="GO" id="GO:0046872">
    <property type="term" value="F:metal ion binding"/>
    <property type="evidence" value="ECO:0007669"/>
    <property type="project" value="UniProtKB-KW"/>
</dbReference>
<evidence type="ECO:0000256" key="5">
    <source>
        <dbReference type="ARBA" id="ARBA00022801"/>
    </source>
</evidence>
<evidence type="ECO:0000256" key="7">
    <source>
        <dbReference type="ARBA" id="ARBA00023080"/>
    </source>
</evidence>
<dbReference type="OMA" id="RPQFKPY"/>
<feature type="domain" description="Adenosine deaminase" evidence="9">
    <location>
        <begin position="16"/>
        <end position="346"/>
    </location>
</feature>